<dbReference type="InterPro" id="IPR036291">
    <property type="entry name" value="NAD(P)-bd_dom_sf"/>
</dbReference>
<dbReference type="Pfam" id="PF01370">
    <property type="entry name" value="Epimerase"/>
    <property type="match status" value="1"/>
</dbReference>
<sequence length="350" mass="37382">MRLLIIGGSAFLGRALAQEALDAGHEVTVFNRGRTAPDVPGVRSVRGDRESRPDLGRLAAEGPWDAIVDTSGYVPQTVGASVRALADQAAAYVFMSTINVFPDWPATPITDASPVHDCSPDAGPDDGDYGTLKAGCERVVVRDFPGRALSLRLGLLLGPHEDIGRLPALLLRIADAGPTRDLRVLAPGDPGSPLRPIDVRDIAQFTLGAIGQGLTGPYTVAGTPANASTYGELLQACITATGSAARLDWVDADFLRNQDVEAWTELPIWIPPGEVPWSVDTSRAEAAGLRCRPLRETVQDTWAWLAADDGQVRRSYQPKRPHGLSEDKERALFAAWDAAKTPSREADPAS</sequence>
<name>A0ABS5KV35_9ACTN</name>
<dbReference type="EMBL" id="JAAFYZ010000084">
    <property type="protein sequence ID" value="MBS2549880.1"/>
    <property type="molecule type" value="Genomic_DNA"/>
</dbReference>
<gene>
    <name evidence="2" type="ORF">KGQ19_23730</name>
</gene>
<feature type="domain" description="NAD-dependent epimerase/dehydratase" evidence="1">
    <location>
        <begin position="4"/>
        <end position="212"/>
    </location>
</feature>
<reference evidence="2 3" key="1">
    <citation type="submission" date="2020-02" db="EMBL/GenBank/DDBJ databases">
        <title>Acidophilic actinobacteria isolated from forest soil.</title>
        <authorList>
            <person name="Golinska P."/>
        </authorList>
    </citation>
    <scope>NUCLEOTIDE SEQUENCE [LARGE SCALE GENOMIC DNA]</scope>
    <source>
        <strain evidence="2 3">NL8</strain>
    </source>
</reference>
<dbReference type="SUPFAM" id="SSF51735">
    <property type="entry name" value="NAD(P)-binding Rossmann-fold domains"/>
    <property type="match status" value="1"/>
</dbReference>
<evidence type="ECO:0000259" key="1">
    <source>
        <dbReference type="Pfam" id="PF01370"/>
    </source>
</evidence>
<comment type="caution">
    <text evidence="2">The sequence shown here is derived from an EMBL/GenBank/DDBJ whole genome shotgun (WGS) entry which is preliminary data.</text>
</comment>
<evidence type="ECO:0000313" key="3">
    <source>
        <dbReference type="Proteomes" id="UP000730482"/>
    </source>
</evidence>
<accession>A0ABS5KV35</accession>
<evidence type="ECO:0000313" key="2">
    <source>
        <dbReference type="EMBL" id="MBS2549880.1"/>
    </source>
</evidence>
<dbReference type="InterPro" id="IPR001509">
    <property type="entry name" value="Epimerase_deHydtase"/>
</dbReference>
<proteinExistence type="predicted"/>
<dbReference type="Gene3D" id="3.40.50.720">
    <property type="entry name" value="NAD(P)-binding Rossmann-like Domain"/>
    <property type="match status" value="1"/>
</dbReference>
<dbReference type="RefSeq" id="WP_212011672.1">
    <property type="nucleotide sequence ID" value="NZ_JAAFYZ010000084.1"/>
</dbReference>
<keyword evidence="3" id="KW-1185">Reference proteome</keyword>
<protein>
    <submittedName>
        <fullName evidence="2">NAD-dependent epimerase/dehydratase family protein</fullName>
    </submittedName>
</protein>
<organism evidence="2 3">
    <name type="scientific">Catenulispora pinistramenti</name>
    <dbReference type="NCBI Taxonomy" id="2705254"/>
    <lineage>
        <taxon>Bacteria</taxon>
        <taxon>Bacillati</taxon>
        <taxon>Actinomycetota</taxon>
        <taxon>Actinomycetes</taxon>
        <taxon>Catenulisporales</taxon>
        <taxon>Catenulisporaceae</taxon>
        <taxon>Catenulispora</taxon>
    </lineage>
</organism>
<dbReference type="Proteomes" id="UP000730482">
    <property type="component" value="Unassembled WGS sequence"/>
</dbReference>